<dbReference type="Pfam" id="PF00589">
    <property type="entry name" value="Phage_integrase"/>
    <property type="match status" value="1"/>
</dbReference>
<dbReference type="GO" id="GO:0006310">
    <property type="term" value="P:DNA recombination"/>
    <property type="evidence" value="ECO:0007669"/>
    <property type="project" value="UniProtKB-KW"/>
</dbReference>
<dbReference type="GO" id="GO:0015074">
    <property type="term" value="P:DNA integration"/>
    <property type="evidence" value="ECO:0007669"/>
    <property type="project" value="InterPro"/>
</dbReference>
<protein>
    <recommendedName>
        <fullName evidence="5">Tyr recombinase domain-containing protein</fullName>
    </recommendedName>
</protein>
<dbReference type="InterPro" id="IPR002104">
    <property type="entry name" value="Integrase_catalytic"/>
</dbReference>
<keyword evidence="7" id="KW-1185">Reference proteome</keyword>
<dbReference type="KEGG" id="gms:SOIL9_41340"/>
<dbReference type="Proteomes" id="UP000464178">
    <property type="component" value="Chromosome"/>
</dbReference>
<proteinExistence type="inferred from homology"/>
<dbReference type="Gene3D" id="1.10.150.130">
    <property type="match status" value="1"/>
</dbReference>
<organism evidence="6 7">
    <name type="scientific">Gemmata massiliana</name>
    <dbReference type="NCBI Taxonomy" id="1210884"/>
    <lineage>
        <taxon>Bacteria</taxon>
        <taxon>Pseudomonadati</taxon>
        <taxon>Planctomycetota</taxon>
        <taxon>Planctomycetia</taxon>
        <taxon>Gemmatales</taxon>
        <taxon>Gemmataceae</taxon>
        <taxon>Gemmata</taxon>
    </lineage>
</organism>
<evidence type="ECO:0000313" key="7">
    <source>
        <dbReference type="Proteomes" id="UP000464178"/>
    </source>
</evidence>
<comment type="similarity">
    <text evidence="1">Belongs to the 'phage' integrase family.</text>
</comment>
<evidence type="ECO:0000256" key="1">
    <source>
        <dbReference type="ARBA" id="ARBA00008857"/>
    </source>
</evidence>
<dbReference type="PANTHER" id="PTHR30349:SF64">
    <property type="entry name" value="PROPHAGE INTEGRASE INTD-RELATED"/>
    <property type="match status" value="1"/>
</dbReference>
<accession>A0A6P2D2F5</accession>
<dbReference type="EMBL" id="LR593886">
    <property type="protein sequence ID" value="VTR93580.1"/>
    <property type="molecule type" value="Genomic_DNA"/>
</dbReference>
<evidence type="ECO:0000256" key="3">
    <source>
        <dbReference type="ARBA" id="ARBA00023172"/>
    </source>
</evidence>
<dbReference type="InterPro" id="IPR010998">
    <property type="entry name" value="Integrase_recombinase_N"/>
</dbReference>
<keyword evidence="2" id="KW-0238">DNA-binding</keyword>
<feature type="compositionally biased region" description="Polar residues" evidence="4">
    <location>
        <begin position="48"/>
        <end position="58"/>
    </location>
</feature>
<gene>
    <name evidence="6" type="ORF">SOIL9_41340</name>
</gene>
<dbReference type="PANTHER" id="PTHR30349">
    <property type="entry name" value="PHAGE INTEGRASE-RELATED"/>
    <property type="match status" value="1"/>
</dbReference>
<dbReference type="InterPro" id="IPR011010">
    <property type="entry name" value="DNA_brk_join_enz"/>
</dbReference>
<dbReference type="AlphaFoldDB" id="A0A6P2D2F5"/>
<dbReference type="InterPro" id="IPR050090">
    <property type="entry name" value="Tyrosine_recombinase_XerCD"/>
</dbReference>
<sequence>MPYPPRKLTHNGETLTLMEWAAKTGINADTIRSRINHQGYDVSRALTTPVASKNSPKNKTPVPPPRQCPKMLRHKGKNVAYSRWQTAGETRYAYYGPWGSQEAVDAYQRFQIEWAMEGARRARSSKSLVHVCELVEVYLEHVTRYYVKDTEPTSEQQAQRSAMRVLLELHKDLPINDFKPRHLKACQQAMVAKGWMRGTVNSRVRRIIRCFSWGVAEELVPVALADALEHVPNLQAGRTTARDPEPVTSVPEHVILATLPHLDANPERAAILTAMIRFHEVSGCRPGELCAMTADAIDTNETEWAYRVRDKNTHRQWRRKPLTRWFGPRAQEILRPFLANPGPGGRIWCFPPRFPNGPKAKRVPISSERYAEKVRMACKLAGVEFWHPHQLRHNRATAVQRIYESDDAAAVAIGDTPEVTRAIYIDPNHAIARRIARATG</sequence>
<feature type="domain" description="Tyr recombinase" evidence="5">
    <location>
        <begin position="242"/>
        <end position="437"/>
    </location>
</feature>
<dbReference type="PROSITE" id="PS51898">
    <property type="entry name" value="TYR_RECOMBINASE"/>
    <property type="match status" value="1"/>
</dbReference>
<evidence type="ECO:0000256" key="2">
    <source>
        <dbReference type="ARBA" id="ARBA00023125"/>
    </source>
</evidence>
<reference evidence="6 7" key="1">
    <citation type="submission" date="2019-05" db="EMBL/GenBank/DDBJ databases">
        <authorList>
            <consortium name="Science for Life Laboratories"/>
        </authorList>
    </citation>
    <scope>NUCLEOTIDE SEQUENCE [LARGE SCALE GENOMIC DNA]</scope>
    <source>
        <strain evidence="6">Soil9</strain>
    </source>
</reference>
<keyword evidence="3" id="KW-0233">DNA recombination</keyword>
<evidence type="ECO:0000256" key="4">
    <source>
        <dbReference type="SAM" id="MobiDB-lite"/>
    </source>
</evidence>
<evidence type="ECO:0000313" key="6">
    <source>
        <dbReference type="EMBL" id="VTR93580.1"/>
    </source>
</evidence>
<dbReference type="Gene3D" id="1.10.443.10">
    <property type="entry name" value="Intergrase catalytic core"/>
    <property type="match status" value="1"/>
</dbReference>
<name>A0A6P2D2F5_9BACT</name>
<dbReference type="SUPFAM" id="SSF56349">
    <property type="entry name" value="DNA breaking-rejoining enzymes"/>
    <property type="match status" value="1"/>
</dbReference>
<dbReference type="RefSeq" id="WP_162668286.1">
    <property type="nucleotide sequence ID" value="NZ_LR593886.1"/>
</dbReference>
<evidence type="ECO:0000259" key="5">
    <source>
        <dbReference type="PROSITE" id="PS51898"/>
    </source>
</evidence>
<dbReference type="CDD" id="cd00397">
    <property type="entry name" value="DNA_BRE_C"/>
    <property type="match status" value="1"/>
</dbReference>
<dbReference type="GO" id="GO:0003677">
    <property type="term" value="F:DNA binding"/>
    <property type="evidence" value="ECO:0007669"/>
    <property type="project" value="UniProtKB-KW"/>
</dbReference>
<feature type="region of interest" description="Disordered" evidence="4">
    <location>
        <begin position="48"/>
        <end position="68"/>
    </location>
</feature>
<dbReference type="InterPro" id="IPR013762">
    <property type="entry name" value="Integrase-like_cat_sf"/>
</dbReference>